<dbReference type="EMBL" id="JH719942">
    <property type="protein sequence ID" value="EJF52794.1"/>
    <property type="molecule type" value="Genomic_DNA"/>
</dbReference>
<dbReference type="Proteomes" id="UP000005113">
    <property type="component" value="Unassembled WGS sequence"/>
</dbReference>
<organism evidence="2 3">
    <name type="scientific">Saprospira grandis DSM 2844</name>
    <dbReference type="NCBI Taxonomy" id="694433"/>
    <lineage>
        <taxon>Bacteria</taxon>
        <taxon>Pseudomonadati</taxon>
        <taxon>Bacteroidota</taxon>
        <taxon>Saprospiria</taxon>
        <taxon>Saprospirales</taxon>
        <taxon>Saprospiraceae</taxon>
        <taxon>Saprospira</taxon>
    </lineage>
</organism>
<sequence length="293" mass="33006">MMKQLSLFLFSLLLFSACSKDRQVAVPAYVCVPSIQHSPGDPFVEGSSQHNFEDAWIAVDGQIIGANNLPTTLAAILGEGPNYNLSIYAGVPSDGISTHRIIYPFFDPYEINMELEAGRIDTVYPNFQYNDEVEFFIVEDFENAGVAFGEDRDDFADSYLEKQTDDVFEGDYSGQMLLDTAHWECYVGTSFRISDLQRPNTATSVFLEMHYKTEEVISVGLIAHYDNGLPDEIFIKGGVNPSDGWKKIYFDLTEDIFTLNAARYTLILRAAVSDFEENVSPKVYLDNIKILHF</sequence>
<evidence type="ECO:0000313" key="2">
    <source>
        <dbReference type="EMBL" id="EJF52794.1"/>
    </source>
</evidence>
<evidence type="ECO:0000313" key="3">
    <source>
        <dbReference type="Proteomes" id="UP000005113"/>
    </source>
</evidence>
<feature type="signal peptide" evidence="1">
    <location>
        <begin position="1"/>
        <end position="19"/>
    </location>
</feature>
<proteinExistence type="predicted"/>
<name>J0NZ41_9BACT</name>
<accession>J0NZ41</accession>
<dbReference type="HOGENOM" id="CLU_902441_0_0_10"/>
<reference evidence="3" key="1">
    <citation type="journal article" date="2012" name="Stand. Genomic Sci.">
        <title>Permanent draft genome sequence of the gliding predator Saprospira grandis strain Sa g1 (= HR1).</title>
        <authorList>
            <person name="Mavromatis K."/>
            <person name="Chertkov O."/>
            <person name="Lapidus A."/>
            <person name="Nolan M."/>
            <person name="Lucas S."/>
            <person name="Tice H."/>
            <person name="Del Rio T.G."/>
            <person name="Cheng J.F."/>
            <person name="Han C."/>
            <person name="Tapia R."/>
            <person name="Bruce D."/>
            <person name="Goodwin L.A."/>
            <person name="Pitluck S."/>
            <person name="Huntemann M."/>
            <person name="Liolios K."/>
            <person name="Pagani I."/>
            <person name="Ivanova N."/>
            <person name="Mikhailova N."/>
            <person name="Pati A."/>
            <person name="Chen A."/>
            <person name="Palaniappan K."/>
            <person name="Land M."/>
            <person name="Brambilla E.M."/>
            <person name="Rohde M."/>
            <person name="Spring S."/>
            <person name="Goker M."/>
            <person name="Detter J.C."/>
            <person name="Bristow J."/>
            <person name="Eisen J.A."/>
            <person name="Markowitz V."/>
            <person name="Hugenholtz P."/>
            <person name="Kyrpides N.C."/>
            <person name="Klenk H.P."/>
            <person name="Woyke T."/>
        </authorList>
    </citation>
    <scope>NUCLEOTIDE SEQUENCE [LARGE SCALE GENOMIC DNA]</scope>
    <source>
        <strain evidence="3">DSM 2844</strain>
    </source>
</reference>
<dbReference type="PROSITE" id="PS51257">
    <property type="entry name" value="PROKAR_LIPOPROTEIN"/>
    <property type="match status" value="1"/>
</dbReference>
<keyword evidence="1" id="KW-0732">Signal</keyword>
<evidence type="ECO:0000256" key="1">
    <source>
        <dbReference type="SAM" id="SignalP"/>
    </source>
</evidence>
<dbReference type="RefSeq" id="WP_002658010.1">
    <property type="nucleotide sequence ID" value="NZ_JH719942.1"/>
</dbReference>
<dbReference type="AlphaFoldDB" id="J0NZ41"/>
<feature type="chain" id="PRO_5003737031" evidence="1">
    <location>
        <begin position="20"/>
        <end position="293"/>
    </location>
</feature>
<protein>
    <submittedName>
        <fullName evidence="2">Uncharacterized protein</fullName>
    </submittedName>
</protein>
<gene>
    <name evidence="2" type="ORF">SapgrDRAFT_1069</name>
</gene>